<organism evidence="9 10">
    <name type="scientific">Alkalidesulfovibrio alkalitolerans DSM 16529</name>
    <dbReference type="NCBI Taxonomy" id="1121439"/>
    <lineage>
        <taxon>Bacteria</taxon>
        <taxon>Pseudomonadati</taxon>
        <taxon>Thermodesulfobacteriota</taxon>
        <taxon>Desulfovibrionia</taxon>
        <taxon>Desulfovibrionales</taxon>
        <taxon>Desulfovibrionaceae</taxon>
        <taxon>Alkalidesulfovibrio</taxon>
    </lineage>
</organism>
<keyword evidence="6 8" id="KW-1133">Transmembrane helix</keyword>
<evidence type="ECO:0000256" key="1">
    <source>
        <dbReference type="ARBA" id="ARBA00004651"/>
    </source>
</evidence>
<dbReference type="PANTHER" id="PTHR30269">
    <property type="entry name" value="TRANSMEMBRANE PROTEIN YFCA"/>
    <property type="match status" value="1"/>
</dbReference>
<evidence type="ECO:0000256" key="2">
    <source>
        <dbReference type="ARBA" id="ARBA00009142"/>
    </source>
</evidence>
<keyword evidence="4 8" id="KW-1003">Cell membrane</keyword>
<gene>
    <name evidence="9" type="ORF">dsat_2169</name>
</gene>
<dbReference type="STRING" id="1121439.dsat_2169"/>
<evidence type="ECO:0000256" key="6">
    <source>
        <dbReference type="ARBA" id="ARBA00022989"/>
    </source>
</evidence>
<dbReference type="eggNOG" id="COG0730">
    <property type="taxonomic scope" value="Bacteria"/>
</dbReference>
<feature type="transmembrane region" description="Helical" evidence="8">
    <location>
        <begin position="94"/>
        <end position="113"/>
    </location>
</feature>
<reference evidence="9 10" key="1">
    <citation type="journal article" date="2013" name="Genome Announc.">
        <title>Draft genome sequences for three mercury-methylating, sulfate-reducing bacteria.</title>
        <authorList>
            <person name="Brown S.D."/>
            <person name="Hurt R.A.Jr."/>
            <person name="Gilmour C.C."/>
            <person name="Elias D.A."/>
        </authorList>
    </citation>
    <scope>NUCLEOTIDE SEQUENCE [LARGE SCALE GENOMIC DNA]</scope>
    <source>
        <strain evidence="9 10">DSM 16529</strain>
    </source>
</reference>
<evidence type="ECO:0000256" key="8">
    <source>
        <dbReference type="RuleBase" id="RU363041"/>
    </source>
</evidence>
<feature type="transmembrane region" description="Helical" evidence="8">
    <location>
        <begin position="70"/>
        <end position="88"/>
    </location>
</feature>
<proteinExistence type="inferred from homology"/>
<sequence>MITTATLCAVTLLAGFTQGISGFGSVLLVMPVAALLFGMPVAIPLTGIVALSLNITLLTALRREMRGRDIAPILVGLVPGFPLGVMVLRQAEPVVLEAILATLVLCFALYSLLPGRAKPRPWGGRAGFAVGVLSGGLGGSIGANGPPVVAYLASQGLPKDRVRAAMAAYFLLTGCIITSTHVVFGLVTSQVLELFAFALPCLALGAFLGTRYCARVSEAAYRRLVTLFLLGLGTLMAGRVLLQ</sequence>
<evidence type="ECO:0000256" key="4">
    <source>
        <dbReference type="ARBA" id="ARBA00022475"/>
    </source>
</evidence>
<dbReference type="PATRIC" id="fig|1121439.3.peg.557"/>
<evidence type="ECO:0000313" key="9">
    <source>
        <dbReference type="EMBL" id="EPR35468.1"/>
    </source>
</evidence>
<dbReference type="Proteomes" id="UP000014975">
    <property type="component" value="Unassembled WGS sequence"/>
</dbReference>
<protein>
    <recommendedName>
        <fullName evidence="8">Probable membrane transporter protein</fullName>
    </recommendedName>
</protein>
<evidence type="ECO:0000256" key="3">
    <source>
        <dbReference type="ARBA" id="ARBA00022448"/>
    </source>
</evidence>
<keyword evidence="3" id="KW-0813">Transport</keyword>
<dbReference type="RefSeq" id="WP_020886055.1">
    <property type="nucleotide sequence ID" value="NZ_ATHI01000004.1"/>
</dbReference>
<dbReference type="GO" id="GO:0005886">
    <property type="term" value="C:plasma membrane"/>
    <property type="evidence" value="ECO:0007669"/>
    <property type="project" value="UniProtKB-SubCell"/>
</dbReference>
<dbReference type="Pfam" id="PF01925">
    <property type="entry name" value="TauE"/>
    <property type="match status" value="1"/>
</dbReference>
<keyword evidence="7 8" id="KW-0472">Membrane</keyword>
<dbReference type="AlphaFoldDB" id="S7UT29"/>
<comment type="subcellular location">
    <subcellularLocation>
        <location evidence="1 8">Cell membrane</location>
        <topology evidence="1 8">Multi-pass membrane protein</topology>
    </subcellularLocation>
</comment>
<feature type="transmembrane region" description="Helical" evidence="8">
    <location>
        <begin position="35"/>
        <end position="58"/>
    </location>
</feature>
<feature type="transmembrane region" description="Helical" evidence="8">
    <location>
        <begin position="224"/>
        <end position="242"/>
    </location>
</feature>
<evidence type="ECO:0000256" key="5">
    <source>
        <dbReference type="ARBA" id="ARBA00022692"/>
    </source>
</evidence>
<name>S7UT29_9BACT</name>
<comment type="similarity">
    <text evidence="2 8">Belongs to the 4-toluene sulfonate uptake permease (TSUP) (TC 2.A.102) family.</text>
</comment>
<evidence type="ECO:0000256" key="7">
    <source>
        <dbReference type="ARBA" id="ARBA00023136"/>
    </source>
</evidence>
<feature type="transmembrane region" description="Helical" evidence="8">
    <location>
        <begin position="194"/>
        <end position="212"/>
    </location>
</feature>
<dbReference type="InterPro" id="IPR002781">
    <property type="entry name" value="TM_pro_TauE-like"/>
</dbReference>
<comment type="caution">
    <text evidence="9">The sequence shown here is derived from an EMBL/GenBank/DDBJ whole genome shotgun (WGS) entry which is preliminary data.</text>
</comment>
<dbReference type="EMBL" id="ATHI01000004">
    <property type="protein sequence ID" value="EPR35468.1"/>
    <property type="molecule type" value="Genomic_DNA"/>
</dbReference>
<dbReference type="PANTHER" id="PTHR30269:SF37">
    <property type="entry name" value="MEMBRANE TRANSPORTER PROTEIN"/>
    <property type="match status" value="1"/>
</dbReference>
<keyword evidence="5 8" id="KW-0812">Transmembrane</keyword>
<feature type="transmembrane region" description="Helical" evidence="8">
    <location>
        <begin position="167"/>
        <end position="188"/>
    </location>
</feature>
<keyword evidence="10" id="KW-1185">Reference proteome</keyword>
<dbReference type="OrthoDB" id="7843147at2"/>
<evidence type="ECO:0000313" key="10">
    <source>
        <dbReference type="Proteomes" id="UP000014975"/>
    </source>
</evidence>
<dbReference type="InterPro" id="IPR052017">
    <property type="entry name" value="TSUP"/>
</dbReference>
<accession>S7UT29</accession>